<comment type="caution">
    <text evidence="1">The sequence shown here is derived from an EMBL/GenBank/DDBJ whole genome shotgun (WGS) entry which is preliminary data.</text>
</comment>
<evidence type="ECO:0000313" key="2">
    <source>
        <dbReference type="Proteomes" id="UP000805193"/>
    </source>
</evidence>
<dbReference type="Proteomes" id="UP000805193">
    <property type="component" value="Unassembled WGS sequence"/>
</dbReference>
<proteinExistence type="predicted"/>
<sequence length="415" mass="44948">MPMTLLTGGAAAQVTARTDRTRPEAPPPAPTLMPSRPTPGGTNAVSDGDSTFYVLFKEDSVSHRHSPPSHMTLDSHVTLLQLDEPNSDKLYELKERCSKSHRVRRSEGYGLAYGGATPESARAGSVGSAASRSLLAAAGPLRRHGEDFLNGVPWNYAPREPMGGSLLENMTRASQWEPNHQIAATDDRLRSIGTGEFRAADIDVCPEVPASCPTCSLHVDEILDNICKQNIGEDEEEKLCGDLEVTETFGLHKNHFNDVLSASLRKDCACNVAFGAGHPVHILANATSFNGIPTLSQLVLNDGVTLLQHSARNQEELAAALKNCQLEKKMDVGHGDYSSSYEGANVYKQAYVVKTVKYVYPAPSYGERSSGYKSRYPSGDPANIEYDATYEPNPGYAPPGYSAVVPASEYRQYKA</sequence>
<reference evidence="1 2" key="1">
    <citation type="journal article" date="2020" name="Cell">
        <title>Large-Scale Comparative Analyses of Tick Genomes Elucidate Their Genetic Diversity and Vector Capacities.</title>
        <authorList>
            <consortium name="Tick Genome and Microbiome Consortium (TIGMIC)"/>
            <person name="Jia N."/>
            <person name="Wang J."/>
            <person name="Shi W."/>
            <person name="Du L."/>
            <person name="Sun Y."/>
            <person name="Zhan W."/>
            <person name="Jiang J.F."/>
            <person name="Wang Q."/>
            <person name="Zhang B."/>
            <person name="Ji P."/>
            <person name="Bell-Sakyi L."/>
            <person name="Cui X.M."/>
            <person name="Yuan T.T."/>
            <person name="Jiang B.G."/>
            <person name="Yang W.F."/>
            <person name="Lam T.T."/>
            <person name="Chang Q.C."/>
            <person name="Ding S.J."/>
            <person name="Wang X.J."/>
            <person name="Zhu J.G."/>
            <person name="Ruan X.D."/>
            <person name="Zhao L."/>
            <person name="Wei J.T."/>
            <person name="Ye R.Z."/>
            <person name="Que T.C."/>
            <person name="Du C.H."/>
            <person name="Zhou Y.H."/>
            <person name="Cheng J.X."/>
            <person name="Dai P.F."/>
            <person name="Guo W.B."/>
            <person name="Han X.H."/>
            <person name="Huang E.J."/>
            <person name="Li L.F."/>
            <person name="Wei W."/>
            <person name="Gao Y.C."/>
            <person name="Liu J.Z."/>
            <person name="Shao H.Z."/>
            <person name="Wang X."/>
            <person name="Wang C.C."/>
            <person name="Yang T.C."/>
            <person name="Huo Q.B."/>
            <person name="Li W."/>
            <person name="Chen H.Y."/>
            <person name="Chen S.E."/>
            <person name="Zhou L.G."/>
            <person name="Ni X.B."/>
            <person name="Tian J.H."/>
            <person name="Sheng Y."/>
            <person name="Liu T."/>
            <person name="Pan Y.S."/>
            <person name="Xia L.Y."/>
            <person name="Li J."/>
            <person name="Zhao F."/>
            <person name="Cao W.C."/>
        </authorList>
    </citation>
    <scope>NUCLEOTIDE SEQUENCE [LARGE SCALE GENOMIC DNA]</scope>
    <source>
        <strain evidence="1">Iper-2018</strain>
    </source>
</reference>
<name>A0AC60QHQ3_IXOPE</name>
<dbReference type="EMBL" id="JABSTQ010009062">
    <property type="protein sequence ID" value="KAG0433427.1"/>
    <property type="molecule type" value="Genomic_DNA"/>
</dbReference>
<organism evidence="1 2">
    <name type="scientific">Ixodes persulcatus</name>
    <name type="common">Taiga tick</name>
    <dbReference type="NCBI Taxonomy" id="34615"/>
    <lineage>
        <taxon>Eukaryota</taxon>
        <taxon>Metazoa</taxon>
        <taxon>Ecdysozoa</taxon>
        <taxon>Arthropoda</taxon>
        <taxon>Chelicerata</taxon>
        <taxon>Arachnida</taxon>
        <taxon>Acari</taxon>
        <taxon>Parasitiformes</taxon>
        <taxon>Ixodida</taxon>
        <taxon>Ixodoidea</taxon>
        <taxon>Ixodidae</taxon>
        <taxon>Ixodinae</taxon>
        <taxon>Ixodes</taxon>
    </lineage>
</organism>
<keyword evidence="2" id="KW-1185">Reference proteome</keyword>
<accession>A0AC60QHQ3</accession>
<protein>
    <submittedName>
        <fullName evidence="1">Uncharacterized protein</fullName>
    </submittedName>
</protein>
<evidence type="ECO:0000313" key="1">
    <source>
        <dbReference type="EMBL" id="KAG0433427.1"/>
    </source>
</evidence>
<gene>
    <name evidence="1" type="ORF">HPB47_019961</name>
</gene>